<gene>
    <name evidence="5" type="primary">rfaH</name>
    <name evidence="5" type="ORF">E2F43_15170</name>
</gene>
<dbReference type="GO" id="GO:0006354">
    <property type="term" value="P:DNA-templated transcription elongation"/>
    <property type="evidence" value="ECO:0007669"/>
    <property type="project" value="InterPro"/>
</dbReference>
<dbReference type="InterPro" id="IPR036735">
    <property type="entry name" value="NGN_dom_sf"/>
</dbReference>
<feature type="domain" description="NusG-like N-terminal" evidence="4">
    <location>
        <begin position="1"/>
        <end position="100"/>
    </location>
</feature>
<dbReference type="OrthoDB" id="9790639at2"/>
<evidence type="ECO:0000313" key="5">
    <source>
        <dbReference type="EMBL" id="TDG12895.1"/>
    </source>
</evidence>
<dbReference type="Proteomes" id="UP000295554">
    <property type="component" value="Unassembled WGS sequence"/>
</dbReference>
<dbReference type="NCBIfam" id="TIGR01955">
    <property type="entry name" value="RfaH"/>
    <property type="match status" value="1"/>
</dbReference>
<evidence type="ECO:0000256" key="3">
    <source>
        <dbReference type="ARBA" id="ARBA00023163"/>
    </source>
</evidence>
<sequence length="168" mass="18837">MQQWYAVQSKPRQEAVALEQLQRQDYSAYLPRIRLKKRRRNRWVEVTEPLFPRYLFIQVDTGVQSLAPVRSTVGVAGLVRFGQLLRPVPDAVIDYLRAAEDAATGERDDTAWPHRPGDKLQVLDGPFAGLPAVYQQADGEQRALLLIELLGRVTEISLPMDALGASTG</sequence>
<dbReference type="InterPro" id="IPR010215">
    <property type="entry name" value="Transcription_antiterm_RfaH"/>
</dbReference>
<evidence type="ECO:0000256" key="1">
    <source>
        <dbReference type="ARBA" id="ARBA00022814"/>
    </source>
</evidence>
<dbReference type="GO" id="GO:0031564">
    <property type="term" value="P:transcription antitermination"/>
    <property type="evidence" value="ECO:0007669"/>
    <property type="project" value="UniProtKB-KW"/>
</dbReference>
<dbReference type="NCBIfam" id="NF006534">
    <property type="entry name" value="PRK09014.1"/>
    <property type="match status" value="1"/>
</dbReference>
<dbReference type="SMART" id="SM00738">
    <property type="entry name" value="NGN"/>
    <property type="match status" value="1"/>
</dbReference>
<dbReference type="SUPFAM" id="SSF50104">
    <property type="entry name" value="Translation proteins SH3-like domain"/>
    <property type="match status" value="1"/>
</dbReference>
<evidence type="ECO:0000259" key="4">
    <source>
        <dbReference type="SMART" id="SM00738"/>
    </source>
</evidence>
<name>A0A4R5LQX0_9GAMM</name>
<dbReference type="EMBL" id="SMSE01000003">
    <property type="protein sequence ID" value="TDG12895.1"/>
    <property type="molecule type" value="Genomic_DNA"/>
</dbReference>
<dbReference type="InterPro" id="IPR008991">
    <property type="entry name" value="Translation_prot_SH3-like_sf"/>
</dbReference>
<dbReference type="PANTHER" id="PTHR30265:SF7">
    <property type="entry name" value="TRANSCRIPTION ANTITERMINATION PROTEIN RFAH"/>
    <property type="match status" value="1"/>
</dbReference>
<dbReference type="PANTHER" id="PTHR30265">
    <property type="entry name" value="RHO-INTERACTING TRANSCRIPTION TERMINATION FACTOR NUSG"/>
    <property type="match status" value="1"/>
</dbReference>
<dbReference type="Pfam" id="PF02357">
    <property type="entry name" value="NusG"/>
    <property type="match status" value="1"/>
</dbReference>
<keyword evidence="6" id="KW-1185">Reference proteome</keyword>
<keyword evidence="1" id="KW-0889">Transcription antitermination</keyword>
<proteinExistence type="predicted"/>
<keyword evidence="3" id="KW-0804">Transcription</keyword>
<keyword evidence="2" id="KW-0805">Transcription regulation</keyword>
<dbReference type="InterPro" id="IPR043425">
    <property type="entry name" value="NusG-like"/>
</dbReference>
<protein>
    <submittedName>
        <fullName evidence="5">Transcription/translation regulatory transformer protein RfaH</fullName>
    </submittedName>
</protein>
<dbReference type="RefSeq" id="WP_133214119.1">
    <property type="nucleotide sequence ID" value="NZ_SMSE01000003.1"/>
</dbReference>
<dbReference type="Gene3D" id="3.30.70.940">
    <property type="entry name" value="NusG, N-terminal domain"/>
    <property type="match status" value="1"/>
</dbReference>
<dbReference type="CDD" id="cd06091">
    <property type="entry name" value="KOW_NusG"/>
    <property type="match status" value="1"/>
</dbReference>
<evidence type="ECO:0000256" key="2">
    <source>
        <dbReference type="ARBA" id="ARBA00023015"/>
    </source>
</evidence>
<dbReference type="AlphaFoldDB" id="A0A4R5LQX0"/>
<evidence type="ECO:0000313" key="6">
    <source>
        <dbReference type="Proteomes" id="UP000295554"/>
    </source>
</evidence>
<dbReference type="CDD" id="cd09892">
    <property type="entry name" value="NGN_SP_RfaH"/>
    <property type="match status" value="1"/>
</dbReference>
<dbReference type="SUPFAM" id="SSF82679">
    <property type="entry name" value="N-utilization substance G protein NusG, N-terminal domain"/>
    <property type="match status" value="1"/>
</dbReference>
<organism evidence="5 6">
    <name type="scientific">Seongchinamella unica</name>
    <dbReference type="NCBI Taxonomy" id="2547392"/>
    <lineage>
        <taxon>Bacteria</taxon>
        <taxon>Pseudomonadati</taxon>
        <taxon>Pseudomonadota</taxon>
        <taxon>Gammaproteobacteria</taxon>
        <taxon>Cellvibrionales</taxon>
        <taxon>Halieaceae</taxon>
        <taxon>Seongchinamella</taxon>
    </lineage>
</organism>
<reference evidence="5 6" key="1">
    <citation type="submission" date="2019-03" db="EMBL/GenBank/DDBJ databases">
        <title>Seongchinamella monodicae gen. nov., sp. nov., a novel member of the Gammaproteobacteria isolated from a tidal mudflat of beach.</title>
        <authorList>
            <person name="Yang H.G."/>
            <person name="Kang J.W."/>
            <person name="Lee S.D."/>
        </authorList>
    </citation>
    <scope>NUCLEOTIDE SEQUENCE [LARGE SCALE GENOMIC DNA]</scope>
    <source>
        <strain evidence="5 6">GH4-78</strain>
    </source>
</reference>
<accession>A0A4R5LQX0</accession>
<dbReference type="GO" id="GO:0005829">
    <property type="term" value="C:cytosol"/>
    <property type="evidence" value="ECO:0007669"/>
    <property type="project" value="TreeGrafter"/>
</dbReference>
<dbReference type="InterPro" id="IPR006645">
    <property type="entry name" value="NGN-like_dom"/>
</dbReference>
<comment type="caution">
    <text evidence="5">The sequence shown here is derived from an EMBL/GenBank/DDBJ whole genome shotgun (WGS) entry which is preliminary data.</text>
</comment>